<reference evidence="2" key="1">
    <citation type="submission" date="2023-01" db="EMBL/GenBank/DDBJ databases">
        <authorList>
            <person name="Piombo E."/>
        </authorList>
    </citation>
    <scope>NUCLEOTIDE SEQUENCE</scope>
</reference>
<name>A0AA35M0Q1_9HYPO</name>
<accession>A0AA35M0Q1</accession>
<evidence type="ECO:0000256" key="1">
    <source>
        <dbReference type="SAM" id="MobiDB-lite"/>
    </source>
</evidence>
<evidence type="ECO:0000313" key="2">
    <source>
        <dbReference type="EMBL" id="CAI6088346.1"/>
    </source>
</evidence>
<dbReference type="EMBL" id="CABFNP030000823">
    <property type="protein sequence ID" value="CAI6088346.1"/>
    <property type="molecule type" value="Genomic_DNA"/>
</dbReference>
<keyword evidence="3" id="KW-1185">Reference proteome</keyword>
<gene>
    <name evidence="2" type="ORF">CCHLO57077_00010791</name>
</gene>
<organism evidence="2 3">
    <name type="scientific">Clonostachys chloroleuca</name>
    <dbReference type="NCBI Taxonomy" id="1926264"/>
    <lineage>
        <taxon>Eukaryota</taxon>
        <taxon>Fungi</taxon>
        <taxon>Dikarya</taxon>
        <taxon>Ascomycota</taxon>
        <taxon>Pezizomycotina</taxon>
        <taxon>Sordariomycetes</taxon>
        <taxon>Hypocreomycetidae</taxon>
        <taxon>Hypocreales</taxon>
        <taxon>Bionectriaceae</taxon>
        <taxon>Clonostachys</taxon>
    </lineage>
</organism>
<sequence length="216" mass="23865">MEKVWNTISSLDERFELEVKCLYNVRGADDQHQTPQAHNTDHDCSGTEAQQEHDGNFGSSTHLQTLEEEDGQNGIEERRRNVQRRYRKAEACQLCDCETPARAITPDGLERDALQHIDEKAAESKALDLRLPLDDTMQDKCHANSHDRESGDVGNLSNGEVSGSLHLIVVGEGSNDSWVGKTEAIIERYEAKGAHENEGSSSDGDDIVVVSEGGHL</sequence>
<feature type="region of interest" description="Disordered" evidence="1">
    <location>
        <begin position="31"/>
        <end position="78"/>
    </location>
</feature>
<feature type="compositionally biased region" description="Low complexity" evidence="1">
    <location>
        <begin position="199"/>
        <end position="216"/>
    </location>
</feature>
<dbReference type="AlphaFoldDB" id="A0AA35M0Q1"/>
<evidence type="ECO:0000313" key="3">
    <source>
        <dbReference type="Proteomes" id="UP001160390"/>
    </source>
</evidence>
<feature type="region of interest" description="Disordered" evidence="1">
    <location>
        <begin position="194"/>
        <end position="216"/>
    </location>
</feature>
<protein>
    <submittedName>
        <fullName evidence="2">Uncharacterized protein</fullName>
    </submittedName>
</protein>
<feature type="compositionally biased region" description="Basic and acidic residues" evidence="1">
    <location>
        <begin position="39"/>
        <end position="55"/>
    </location>
</feature>
<comment type="caution">
    <text evidence="2">The sequence shown here is derived from an EMBL/GenBank/DDBJ whole genome shotgun (WGS) entry which is preliminary data.</text>
</comment>
<dbReference type="Proteomes" id="UP001160390">
    <property type="component" value="Unassembled WGS sequence"/>
</dbReference>
<proteinExistence type="predicted"/>